<evidence type="ECO:0000313" key="3">
    <source>
        <dbReference type="Proteomes" id="UP001605036"/>
    </source>
</evidence>
<protein>
    <submittedName>
        <fullName evidence="2">Uncharacterized protein</fullName>
    </submittedName>
</protein>
<sequence>MTSPSTLPQSGHVGESVPNTLMARKGHSPKPSDCGEIATWTLHPMRLQPKTDTWPRRLSLPSADMRPQGLDFPRKGVNVRTEGFQRLSSA</sequence>
<name>A0ABD1XEV0_9MARC</name>
<dbReference type="Proteomes" id="UP001605036">
    <property type="component" value="Unassembled WGS sequence"/>
</dbReference>
<feature type="region of interest" description="Disordered" evidence="1">
    <location>
        <begin position="1"/>
        <end position="33"/>
    </location>
</feature>
<organism evidence="2 3">
    <name type="scientific">Riccia fluitans</name>
    <dbReference type="NCBI Taxonomy" id="41844"/>
    <lineage>
        <taxon>Eukaryota</taxon>
        <taxon>Viridiplantae</taxon>
        <taxon>Streptophyta</taxon>
        <taxon>Embryophyta</taxon>
        <taxon>Marchantiophyta</taxon>
        <taxon>Marchantiopsida</taxon>
        <taxon>Marchantiidae</taxon>
        <taxon>Marchantiales</taxon>
        <taxon>Ricciaceae</taxon>
        <taxon>Riccia</taxon>
    </lineage>
</organism>
<accession>A0ABD1XEV0</accession>
<evidence type="ECO:0000313" key="2">
    <source>
        <dbReference type="EMBL" id="KAL2607477.1"/>
    </source>
</evidence>
<dbReference type="AlphaFoldDB" id="A0ABD1XEV0"/>
<keyword evidence="3" id="KW-1185">Reference proteome</keyword>
<gene>
    <name evidence="2" type="ORF">R1flu_026050</name>
</gene>
<comment type="caution">
    <text evidence="2">The sequence shown here is derived from an EMBL/GenBank/DDBJ whole genome shotgun (WGS) entry which is preliminary data.</text>
</comment>
<proteinExistence type="predicted"/>
<feature type="region of interest" description="Disordered" evidence="1">
    <location>
        <begin position="51"/>
        <end position="76"/>
    </location>
</feature>
<reference evidence="2 3" key="1">
    <citation type="submission" date="2024-09" db="EMBL/GenBank/DDBJ databases">
        <title>Chromosome-scale assembly of Riccia fluitans.</title>
        <authorList>
            <person name="Paukszto L."/>
            <person name="Sawicki J."/>
            <person name="Karawczyk K."/>
            <person name="Piernik-Szablinska J."/>
            <person name="Szczecinska M."/>
            <person name="Mazdziarz M."/>
        </authorList>
    </citation>
    <scope>NUCLEOTIDE SEQUENCE [LARGE SCALE GENOMIC DNA]</scope>
    <source>
        <strain evidence="2">Rf_01</strain>
        <tissue evidence="2">Aerial parts of the thallus</tissue>
    </source>
</reference>
<dbReference type="EMBL" id="JBHFFA010000008">
    <property type="protein sequence ID" value="KAL2607477.1"/>
    <property type="molecule type" value="Genomic_DNA"/>
</dbReference>
<evidence type="ECO:0000256" key="1">
    <source>
        <dbReference type="SAM" id="MobiDB-lite"/>
    </source>
</evidence>